<proteinExistence type="predicted"/>
<dbReference type="InterPro" id="IPR058512">
    <property type="entry name" value="DUF8199"/>
</dbReference>
<evidence type="ECO:0008006" key="3">
    <source>
        <dbReference type="Google" id="ProtNLM"/>
    </source>
</evidence>
<accession>A0ABP7PSV9</accession>
<keyword evidence="2" id="KW-1185">Reference proteome</keyword>
<evidence type="ECO:0000313" key="2">
    <source>
        <dbReference type="Proteomes" id="UP001501556"/>
    </source>
</evidence>
<comment type="caution">
    <text evidence="1">The sequence shown here is derived from an EMBL/GenBank/DDBJ whole genome shotgun (WGS) entry which is preliminary data.</text>
</comment>
<dbReference type="RefSeq" id="WP_345122842.1">
    <property type="nucleotide sequence ID" value="NZ_BAABDI010000008.1"/>
</dbReference>
<reference evidence="2" key="1">
    <citation type="journal article" date="2019" name="Int. J. Syst. Evol. Microbiol.">
        <title>The Global Catalogue of Microorganisms (GCM) 10K type strain sequencing project: providing services to taxonomists for standard genome sequencing and annotation.</title>
        <authorList>
            <consortium name="The Broad Institute Genomics Platform"/>
            <consortium name="The Broad Institute Genome Sequencing Center for Infectious Disease"/>
            <person name="Wu L."/>
            <person name="Ma J."/>
        </authorList>
    </citation>
    <scope>NUCLEOTIDE SEQUENCE [LARGE SCALE GENOMIC DNA]</scope>
    <source>
        <strain evidence="2">JCM 17217</strain>
    </source>
</reference>
<dbReference type="Pfam" id="PF26622">
    <property type="entry name" value="DUF8199"/>
    <property type="match status" value="1"/>
</dbReference>
<evidence type="ECO:0000313" key="1">
    <source>
        <dbReference type="EMBL" id="GAA3970795.1"/>
    </source>
</evidence>
<organism evidence="1 2">
    <name type="scientific">Hymenobacter antarcticus</name>
    <dbReference type="NCBI Taxonomy" id="486270"/>
    <lineage>
        <taxon>Bacteria</taxon>
        <taxon>Pseudomonadati</taxon>
        <taxon>Bacteroidota</taxon>
        <taxon>Cytophagia</taxon>
        <taxon>Cytophagales</taxon>
        <taxon>Hymenobacteraceae</taxon>
        <taxon>Hymenobacter</taxon>
    </lineage>
</organism>
<protein>
    <recommendedName>
        <fullName evidence="3">DUF2946 domain-containing protein</fullName>
    </recommendedName>
</protein>
<gene>
    <name evidence="1" type="ORF">GCM10022407_15810</name>
</gene>
<name>A0ABP7PSV9_9BACT</name>
<sequence length="147" mass="15561">MRPHSLFRRSVSLLLAVLVLITSVGFTVQRLTCRMSGLSRMAVSVTGQADLRGCIGGRTPATPAAKDDCCDFSKQLHKLSVPAPELAAKILLPAPLQAIMGPSALAWPVSPTVTLLTNDSPRWFAADSSPPPRGGRLLLAFACTLVV</sequence>
<dbReference type="EMBL" id="BAABDI010000008">
    <property type="protein sequence ID" value="GAA3970795.1"/>
    <property type="molecule type" value="Genomic_DNA"/>
</dbReference>
<dbReference type="Proteomes" id="UP001501556">
    <property type="component" value="Unassembled WGS sequence"/>
</dbReference>